<dbReference type="Gene3D" id="3.10.129.10">
    <property type="entry name" value="Hotdog Thioesterase"/>
    <property type="match status" value="1"/>
</dbReference>
<sequence length="294" mass="32191">MNSSTADDVARLQDWVGREEVAEDEASLPLVRRMAALLDLDPDRFRRGDALPENWHTLFFTPVAGQSQLGPDGHPRKGDFLPPVPLPRRMFAGRRLRFLAPLPIGSALRRTSTVAAITHKTGRSGEMVFVRVEHAVAADGQVVLREEHDIVYRPEAPPGAGAPPPVQEAALPEPDLREPYAPDPVTLFRYSALTFNGHRIHYDLPYTREQEGYPNLVVNGGLTALRFGELAKRLLPGNRLGRLAVRNVRPFFLGAAGELLGKQEGDGSVRLWALDGKGRPIATAEASDRPGEGA</sequence>
<protein>
    <submittedName>
        <fullName evidence="2">MaoC family dehydratase N-terminal domain-containing protein</fullName>
    </submittedName>
</protein>
<comment type="caution">
    <text evidence="2">The sequence shown here is derived from an EMBL/GenBank/DDBJ whole genome shotgun (WGS) entry which is preliminary data.</text>
</comment>
<evidence type="ECO:0000259" key="1">
    <source>
        <dbReference type="Pfam" id="PF13452"/>
    </source>
</evidence>
<evidence type="ECO:0000313" key="3">
    <source>
        <dbReference type="Proteomes" id="UP001589865"/>
    </source>
</evidence>
<feature type="domain" description="FAS1-like dehydratase" evidence="1">
    <location>
        <begin position="80"/>
        <end position="144"/>
    </location>
</feature>
<dbReference type="PANTHER" id="PTHR28152:SF1">
    <property type="entry name" value="HYDROXYACYL-THIOESTER DEHYDRATASE TYPE 2, MITOCHONDRIAL"/>
    <property type="match status" value="1"/>
</dbReference>
<reference evidence="2 3" key="1">
    <citation type="submission" date="2024-09" db="EMBL/GenBank/DDBJ databases">
        <authorList>
            <person name="Sun Q."/>
            <person name="Mori K."/>
        </authorList>
    </citation>
    <scope>NUCLEOTIDE SEQUENCE [LARGE SCALE GENOMIC DNA]</scope>
    <source>
        <strain evidence="2 3">TBRC 5777</strain>
    </source>
</reference>
<gene>
    <name evidence="2" type="ORF">ACFFGY_01260</name>
</gene>
<dbReference type="InterPro" id="IPR052741">
    <property type="entry name" value="Mitochondrial_HTD2"/>
</dbReference>
<keyword evidence="3" id="KW-1185">Reference proteome</keyword>
<dbReference type="SUPFAM" id="SSF54637">
    <property type="entry name" value="Thioesterase/thiol ester dehydrase-isomerase"/>
    <property type="match status" value="2"/>
</dbReference>
<name>A0ABV6JMB0_9PROT</name>
<accession>A0ABV6JMB0</accession>
<dbReference type="Proteomes" id="UP001589865">
    <property type="component" value="Unassembled WGS sequence"/>
</dbReference>
<dbReference type="PANTHER" id="PTHR28152">
    <property type="entry name" value="HYDROXYACYL-THIOESTER DEHYDRATASE TYPE 2, MITOCHONDRIAL"/>
    <property type="match status" value="1"/>
</dbReference>
<dbReference type="InterPro" id="IPR039569">
    <property type="entry name" value="FAS1-like_DH_region"/>
</dbReference>
<dbReference type="Pfam" id="PF13452">
    <property type="entry name" value="FAS1_DH_region"/>
    <property type="match status" value="1"/>
</dbReference>
<dbReference type="RefSeq" id="WP_377042543.1">
    <property type="nucleotide sequence ID" value="NZ_JBHLUN010000001.1"/>
</dbReference>
<dbReference type="EMBL" id="JBHLUN010000001">
    <property type="protein sequence ID" value="MFC0406856.1"/>
    <property type="molecule type" value="Genomic_DNA"/>
</dbReference>
<proteinExistence type="predicted"/>
<evidence type="ECO:0000313" key="2">
    <source>
        <dbReference type="EMBL" id="MFC0406856.1"/>
    </source>
</evidence>
<organism evidence="2 3">
    <name type="scientific">Roseomonas elaeocarpi</name>
    <dbReference type="NCBI Taxonomy" id="907779"/>
    <lineage>
        <taxon>Bacteria</taxon>
        <taxon>Pseudomonadati</taxon>
        <taxon>Pseudomonadota</taxon>
        <taxon>Alphaproteobacteria</taxon>
        <taxon>Acetobacterales</taxon>
        <taxon>Roseomonadaceae</taxon>
        <taxon>Roseomonas</taxon>
    </lineage>
</organism>
<dbReference type="InterPro" id="IPR029069">
    <property type="entry name" value="HotDog_dom_sf"/>
</dbReference>